<proteinExistence type="predicted"/>
<organism evidence="2 3">
    <name type="scientific">Fundicoccus ignavus</name>
    <dbReference type="NCBI Taxonomy" id="2664442"/>
    <lineage>
        <taxon>Bacteria</taxon>
        <taxon>Bacillati</taxon>
        <taxon>Bacillota</taxon>
        <taxon>Bacilli</taxon>
        <taxon>Lactobacillales</taxon>
        <taxon>Aerococcaceae</taxon>
        <taxon>Fundicoccus</taxon>
    </lineage>
</organism>
<dbReference type="PANTHER" id="PTHR38468">
    <property type="entry name" value="SLL0939 PROTEIN"/>
    <property type="match status" value="1"/>
</dbReference>
<dbReference type="Proteomes" id="UP000469870">
    <property type="component" value="Unassembled WGS sequence"/>
</dbReference>
<evidence type="ECO:0000256" key="1">
    <source>
        <dbReference type="SAM" id="Phobius"/>
    </source>
</evidence>
<dbReference type="AlphaFoldDB" id="A0A844C0Z7"/>
<evidence type="ECO:0000313" key="3">
    <source>
        <dbReference type="Proteomes" id="UP000469870"/>
    </source>
</evidence>
<keyword evidence="1" id="KW-1133">Transmembrane helix</keyword>
<name>A0A844C0Z7_9LACT</name>
<accession>A0A844C0Z7</accession>
<dbReference type="EMBL" id="WJQR01000010">
    <property type="protein sequence ID" value="MRI82376.1"/>
    <property type="molecule type" value="Genomic_DNA"/>
</dbReference>
<evidence type="ECO:0000313" key="2">
    <source>
        <dbReference type="EMBL" id="MRI82376.1"/>
    </source>
</evidence>
<keyword evidence="1" id="KW-0472">Membrane</keyword>
<reference evidence="2 3" key="1">
    <citation type="submission" date="2019-11" db="EMBL/GenBank/DDBJ databases">
        <title>Characterisation of Fundicoccus ignavus gen. nov. sp. nov., a novel genus of the family Aerococcaceae isolated from bulk tank milk.</title>
        <authorList>
            <person name="Siebert A."/>
            <person name="Huptas C."/>
            <person name="Wenning M."/>
            <person name="Scherer S."/>
            <person name="Doll E.V."/>
        </authorList>
    </citation>
    <scope>NUCLEOTIDE SEQUENCE [LARGE SCALE GENOMIC DNA]</scope>
    <source>
        <strain evidence="2 3">DSM 109653</strain>
    </source>
</reference>
<feature type="transmembrane region" description="Helical" evidence="1">
    <location>
        <begin position="83"/>
        <end position="102"/>
    </location>
</feature>
<comment type="caution">
    <text evidence="2">The sequence shown here is derived from an EMBL/GenBank/DDBJ whole genome shotgun (WGS) entry which is preliminary data.</text>
</comment>
<feature type="transmembrane region" description="Helical" evidence="1">
    <location>
        <begin position="20"/>
        <end position="40"/>
    </location>
</feature>
<gene>
    <name evidence="2" type="ORF">GIY11_10185</name>
</gene>
<keyword evidence="1" id="KW-0812">Transmembrane</keyword>
<dbReference type="InterPro" id="IPR012427">
    <property type="entry name" value="DUF1622"/>
</dbReference>
<sequence length="140" mass="15529">MLAVLEYIEETLSPIVVHSLELIGILIIIYGSIKALTIFFKDGMNLSNSLVKITLGEALSLSLEFKLGAEIIKTVIVRDLNELIILGFVVVLRIVLTLLIHWEVKQAVLTGDLERSGNSIQKMETSYNGAKESEKETTNE</sequence>
<dbReference type="Pfam" id="PF07784">
    <property type="entry name" value="DUF1622"/>
    <property type="match status" value="1"/>
</dbReference>
<dbReference type="PANTHER" id="PTHR38468:SF1">
    <property type="entry name" value="SLL0939 PROTEIN"/>
    <property type="match status" value="1"/>
</dbReference>
<protein>
    <submittedName>
        <fullName evidence="2">DUF1622 domain-containing protein</fullName>
    </submittedName>
</protein>